<feature type="region of interest" description="Disordered" evidence="5">
    <location>
        <begin position="335"/>
        <end position="427"/>
    </location>
</feature>
<comment type="similarity">
    <text evidence="1">Belongs to the polyadenylate-binding protein type-1 family.</text>
</comment>
<dbReference type="InterPro" id="IPR012677">
    <property type="entry name" value="Nucleotide-bd_a/b_plait_sf"/>
</dbReference>
<organism evidence="8 9">
    <name type="scientific">Blattamonas nauphoetae</name>
    <dbReference type="NCBI Taxonomy" id="2049346"/>
    <lineage>
        <taxon>Eukaryota</taxon>
        <taxon>Metamonada</taxon>
        <taxon>Preaxostyla</taxon>
        <taxon>Oxymonadida</taxon>
        <taxon>Blattamonas</taxon>
    </lineage>
</organism>
<dbReference type="EMBL" id="JARBJD010000200">
    <property type="protein sequence ID" value="KAK2947455.1"/>
    <property type="molecule type" value="Genomic_DNA"/>
</dbReference>
<dbReference type="SMART" id="SM00517">
    <property type="entry name" value="PolyA"/>
    <property type="match status" value="1"/>
</dbReference>
<gene>
    <name evidence="8" type="ORF">BLNAU_17605</name>
</gene>
<feature type="compositionally biased region" description="Gly residues" evidence="5">
    <location>
        <begin position="379"/>
        <end position="391"/>
    </location>
</feature>
<reference evidence="8 9" key="1">
    <citation type="journal article" date="2022" name="bioRxiv">
        <title>Genomics of Preaxostyla Flagellates Illuminates Evolutionary Transitions and the Path Towards Mitochondrial Loss.</title>
        <authorList>
            <person name="Novak L.V.F."/>
            <person name="Treitli S.C."/>
            <person name="Pyrih J."/>
            <person name="Halakuc P."/>
            <person name="Pipaliya S.V."/>
            <person name="Vacek V."/>
            <person name="Brzon O."/>
            <person name="Soukal P."/>
            <person name="Eme L."/>
            <person name="Dacks J.B."/>
            <person name="Karnkowska A."/>
            <person name="Elias M."/>
            <person name="Hampl V."/>
        </authorList>
    </citation>
    <scope>NUCLEOTIDE SEQUENCE [LARGE SCALE GENOMIC DNA]</scope>
    <source>
        <strain evidence="8">NAU3</strain>
        <tissue evidence="8">Gut</tissue>
    </source>
</reference>
<dbReference type="SUPFAM" id="SSF63570">
    <property type="entry name" value="PABC (PABP) domain"/>
    <property type="match status" value="1"/>
</dbReference>
<feature type="domain" description="PABC" evidence="7">
    <location>
        <begin position="412"/>
        <end position="490"/>
    </location>
</feature>
<dbReference type="Gene3D" id="3.30.70.330">
    <property type="match status" value="3"/>
</dbReference>
<dbReference type="InterPro" id="IPR000504">
    <property type="entry name" value="RRM_dom"/>
</dbReference>
<evidence type="ECO:0000313" key="9">
    <source>
        <dbReference type="Proteomes" id="UP001281761"/>
    </source>
</evidence>
<dbReference type="CDD" id="cd00590">
    <property type="entry name" value="RRM_SF"/>
    <property type="match status" value="3"/>
</dbReference>
<keyword evidence="3 4" id="KW-0694">RNA-binding</keyword>
<keyword evidence="2" id="KW-0677">Repeat</keyword>
<evidence type="ECO:0000259" key="7">
    <source>
        <dbReference type="PROSITE" id="PS51309"/>
    </source>
</evidence>
<name>A0ABQ9XB50_9EUKA</name>
<feature type="compositionally biased region" description="Low complexity" evidence="5">
    <location>
        <begin position="335"/>
        <end position="378"/>
    </location>
</feature>
<sequence>MSDSPNNQRVFLRKVSPNVTEKAIQDFINEKFGQGAVLSSVKLPTGNQNTPPDQRRYNCIVGLKSSEQAEQLVKESPITIDGSNITVEAYQNRSTLNSHAPGFEPSSSHHHADTHITSSARSIVLKGPGMQYLKEDAAIRKLLEPYGKISKLVPNPNQGPTRTVSIEFEKEEEAQKAIQELNKANIGPNGLVQPGDEETQSGVLTVEKHSSHTTLYVRGFRPESKDRLKELFHRYGNVIDCNPRVENGKSWAIITMEDETQAQRAIDDVNGITSEIYGRMEVSRFIPRQQRQHQMQQQQHMSMMQGYPQNYMQFPMQQPNYMYAPQFQQPMHPYPQQQMPGFAPQMPYMPQQMQGAGPQQYPQQHRQQPGRGPQNQQRGRGGPGRGQGGNRGNYQQQHNRAPIHAQPPHQQLPPFNDAELEGKDEADKKQTIGEYIYPIVMDRYDDEKAGKITGILIEFPMDVLLKLVKNSQALMSKIEEANRVLDGNAHQ</sequence>
<proteinExistence type="inferred from homology"/>
<evidence type="ECO:0000256" key="4">
    <source>
        <dbReference type="PROSITE-ProRule" id="PRU00176"/>
    </source>
</evidence>
<dbReference type="InterPro" id="IPR002004">
    <property type="entry name" value="PABP_HYD_C"/>
</dbReference>
<dbReference type="Gene3D" id="1.10.1900.10">
    <property type="entry name" value="c-terminal domain of poly(a) binding protein"/>
    <property type="match status" value="1"/>
</dbReference>
<protein>
    <submittedName>
        <fullName evidence="8">Uncharacterized protein</fullName>
    </submittedName>
</protein>
<keyword evidence="9" id="KW-1185">Reference proteome</keyword>
<evidence type="ECO:0000256" key="5">
    <source>
        <dbReference type="SAM" id="MobiDB-lite"/>
    </source>
</evidence>
<dbReference type="SUPFAM" id="SSF54928">
    <property type="entry name" value="RNA-binding domain, RBD"/>
    <property type="match status" value="2"/>
</dbReference>
<evidence type="ECO:0000313" key="8">
    <source>
        <dbReference type="EMBL" id="KAK2947455.1"/>
    </source>
</evidence>
<evidence type="ECO:0000259" key="6">
    <source>
        <dbReference type="PROSITE" id="PS50102"/>
    </source>
</evidence>
<dbReference type="SMART" id="SM00360">
    <property type="entry name" value="RRM"/>
    <property type="match status" value="3"/>
</dbReference>
<dbReference type="PROSITE" id="PS50102">
    <property type="entry name" value="RRM"/>
    <property type="match status" value="1"/>
</dbReference>
<dbReference type="Proteomes" id="UP001281761">
    <property type="component" value="Unassembled WGS sequence"/>
</dbReference>
<dbReference type="Pfam" id="PF00658">
    <property type="entry name" value="MLLE"/>
    <property type="match status" value="1"/>
</dbReference>
<evidence type="ECO:0000256" key="3">
    <source>
        <dbReference type="ARBA" id="ARBA00022884"/>
    </source>
</evidence>
<evidence type="ECO:0000256" key="1">
    <source>
        <dbReference type="ARBA" id="ARBA00008557"/>
    </source>
</evidence>
<dbReference type="Pfam" id="PF00076">
    <property type="entry name" value="RRM_1"/>
    <property type="match status" value="2"/>
</dbReference>
<dbReference type="InterPro" id="IPR036053">
    <property type="entry name" value="PABP-dom"/>
</dbReference>
<accession>A0ABQ9XB50</accession>
<evidence type="ECO:0000256" key="2">
    <source>
        <dbReference type="ARBA" id="ARBA00022737"/>
    </source>
</evidence>
<dbReference type="PANTHER" id="PTHR24012">
    <property type="entry name" value="RNA BINDING PROTEIN"/>
    <property type="match status" value="1"/>
</dbReference>
<dbReference type="PROSITE" id="PS51309">
    <property type="entry name" value="PABC"/>
    <property type="match status" value="1"/>
</dbReference>
<dbReference type="InterPro" id="IPR035979">
    <property type="entry name" value="RBD_domain_sf"/>
</dbReference>
<comment type="caution">
    <text evidence="8">The sequence shown here is derived from an EMBL/GenBank/DDBJ whole genome shotgun (WGS) entry which is preliminary data.</text>
</comment>
<feature type="domain" description="RRM" evidence="6">
    <location>
        <begin position="213"/>
        <end position="279"/>
    </location>
</feature>